<dbReference type="PROSITE" id="PS50305">
    <property type="entry name" value="SIRTUIN"/>
    <property type="match status" value="1"/>
</dbReference>
<gene>
    <name evidence="6" type="ORF">PhCBS80983_g02580</name>
</gene>
<comment type="caution">
    <text evidence="6">The sequence shown here is derived from an EMBL/GenBank/DDBJ whole genome shotgun (WGS) entry which is preliminary data.</text>
</comment>
<dbReference type="Proteomes" id="UP000318582">
    <property type="component" value="Unassembled WGS sequence"/>
</dbReference>
<name>A0A507E7G1_9FUNG</name>
<feature type="binding site" evidence="4">
    <location>
        <position position="138"/>
    </location>
    <ligand>
        <name>Zn(2+)</name>
        <dbReference type="ChEBI" id="CHEBI:29105"/>
    </ligand>
</feature>
<keyword evidence="7" id="KW-1185">Reference proteome</keyword>
<evidence type="ECO:0000259" key="5">
    <source>
        <dbReference type="PROSITE" id="PS50305"/>
    </source>
</evidence>
<accession>A0A507E7G1</accession>
<dbReference type="InterPro" id="IPR050134">
    <property type="entry name" value="NAD-dep_sirtuin_deacylases"/>
</dbReference>
<dbReference type="Gene3D" id="3.40.50.1220">
    <property type="entry name" value="TPP-binding domain"/>
    <property type="match status" value="1"/>
</dbReference>
<keyword evidence="2" id="KW-0808">Transferase</keyword>
<dbReference type="Gene3D" id="3.30.1600.10">
    <property type="entry name" value="SIR2/SIRT2 'Small Domain"/>
    <property type="match status" value="1"/>
</dbReference>
<dbReference type="PANTHER" id="PTHR11085">
    <property type="entry name" value="NAD-DEPENDENT PROTEIN DEACYLASE SIRTUIN-5, MITOCHONDRIAL-RELATED"/>
    <property type="match status" value="1"/>
</dbReference>
<dbReference type="AlphaFoldDB" id="A0A507E7G1"/>
<keyword evidence="4" id="KW-0479">Metal-binding</keyword>
<feature type="binding site" evidence="4">
    <location>
        <position position="202"/>
    </location>
    <ligand>
        <name>Zn(2+)</name>
        <dbReference type="ChEBI" id="CHEBI:29105"/>
    </ligand>
</feature>
<dbReference type="InterPro" id="IPR029035">
    <property type="entry name" value="DHS-like_NAD/FAD-binding_dom"/>
</dbReference>
<evidence type="ECO:0000313" key="7">
    <source>
        <dbReference type="Proteomes" id="UP000318582"/>
    </source>
</evidence>
<dbReference type="InterPro" id="IPR026590">
    <property type="entry name" value="Ssirtuin_cat_dom"/>
</dbReference>
<dbReference type="GO" id="GO:0070403">
    <property type="term" value="F:NAD+ binding"/>
    <property type="evidence" value="ECO:0007669"/>
    <property type="project" value="InterPro"/>
</dbReference>
<keyword evidence="3" id="KW-0520">NAD</keyword>
<dbReference type="InterPro" id="IPR026591">
    <property type="entry name" value="Sirtuin_cat_small_dom_sf"/>
</dbReference>
<dbReference type="EMBL" id="QEAQ01000027">
    <property type="protein sequence ID" value="TPX59235.1"/>
    <property type="molecule type" value="Genomic_DNA"/>
</dbReference>
<protein>
    <recommendedName>
        <fullName evidence="5">Deacetylase sirtuin-type domain-containing protein</fullName>
    </recommendedName>
</protein>
<evidence type="ECO:0000256" key="2">
    <source>
        <dbReference type="ARBA" id="ARBA00022679"/>
    </source>
</evidence>
<feature type="binding site" evidence="4">
    <location>
        <position position="205"/>
    </location>
    <ligand>
        <name>Zn(2+)</name>
        <dbReference type="ChEBI" id="CHEBI:29105"/>
    </ligand>
</feature>
<evidence type="ECO:0000313" key="6">
    <source>
        <dbReference type="EMBL" id="TPX59235.1"/>
    </source>
</evidence>
<feature type="domain" description="Deacetylase sirtuin-type" evidence="5">
    <location>
        <begin position="8"/>
        <end position="301"/>
    </location>
</feature>
<comment type="similarity">
    <text evidence="1">Belongs to the sirtuin family. Class I subfamily.</text>
</comment>
<sequence>MAALLLKTPQTQKYVVQLAEFIKRAEGHLTVLTGAGISTDSGVPDYRGPRGIYVKNKDYRPIRFQEFISAHSIRQRYWSRSFLGFPRIMRARPNRSHHAVHGLQEEEWISGLITQNVDGLHRGEGIVEMHGTLHKVHCLSCKHTISRADWQQTIADLNPELVDWVRRNPNAGEGDVASSTAVRPDGDIETAWDYSRFEYPHCESCGTGMYKPSVIFFGENIAPESRDQTFRFIDDSQALLCIGTSLQVYSAYRLALRAKAAGQPVAVLSLGETRADPLVDLKIMDGCSDVLEGVREQLCKHSSH</sequence>
<reference evidence="6 7" key="1">
    <citation type="journal article" date="2019" name="Sci. Rep.">
        <title>Comparative genomics of chytrid fungi reveal insights into the obligate biotrophic and pathogenic lifestyle of Synchytrium endobioticum.</title>
        <authorList>
            <person name="van de Vossenberg B.T.L.H."/>
            <person name="Warris S."/>
            <person name="Nguyen H.D.T."/>
            <person name="van Gent-Pelzer M.P.E."/>
            <person name="Joly D.L."/>
            <person name="van de Geest H.C."/>
            <person name="Bonants P.J.M."/>
            <person name="Smith D.S."/>
            <person name="Levesque C.A."/>
            <person name="van der Lee T.A.J."/>
        </authorList>
    </citation>
    <scope>NUCLEOTIDE SEQUENCE [LARGE SCALE GENOMIC DNA]</scope>
    <source>
        <strain evidence="6 7">CBS 809.83</strain>
    </source>
</reference>
<dbReference type="SUPFAM" id="SSF52467">
    <property type="entry name" value="DHS-like NAD/FAD-binding domain"/>
    <property type="match status" value="1"/>
</dbReference>
<dbReference type="Pfam" id="PF02146">
    <property type="entry name" value="SIR2"/>
    <property type="match status" value="1"/>
</dbReference>
<evidence type="ECO:0000256" key="4">
    <source>
        <dbReference type="PROSITE-ProRule" id="PRU00236"/>
    </source>
</evidence>
<feature type="binding site" evidence="4">
    <location>
        <position position="141"/>
    </location>
    <ligand>
        <name>Zn(2+)</name>
        <dbReference type="ChEBI" id="CHEBI:29105"/>
    </ligand>
</feature>
<dbReference type="STRING" id="109895.A0A507E7G1"/>
<evidence type="ECO:0000256" key="3">
    <source>
        <dbReference type="ARBA" id="ARBA00023027"/>
    </source>
</evidence>
<feature type="active site" description="Proton acceptor" evidence="4">
    <location>
        <position position="130"/>
    </location>
</feature>
<dbReference type="GO" id="GO:0017136">
    <property type="term" value="F:histone deacetylase activity, NAD-dependent"/>
    <property type="evidence" value="ECO:0007669"/>
    <property type="project" value="TreeGrafter"/>
</dbReference>
<organism evidence="6 7">
    <name type="scientific">Powellomyces hirtus</name>
    <dbReference type="NCBI Taxonomy" id="109895"/>
    <lineage>
        <taxon>Eukaryota</taxon>
        <taxon>Fungi</taxon>
        <taxon>Fungi incertae sedis</taxon>
        <taxon>Chytridiomycota</taxon>
        <taxon>Chytridiomycota incertae sedis</taxon>
        <taxon>Chytridiomycetes</taxon>
        <taxon>Spizellomycetales</taxon>
        <taxon>Powellomycetaceae</taxon>
        <taxon>Powellomyces</taxon>
    </lineage>
</organism>
<keyword evidence="4" id="KW-0862">Zinc</keyword>
<proteinExistence type="inferred from homology"/>
<dbReference type="GO" id="GO:0046872">
    <property type="term" value="F:metal ion binding"/>
    <property type="evidence" value="ECO:0007669"/>
    <property type="project" value="UniProtKB-KW"/>
</dbReference>
<evidence type="ECO:0000256" key="1">
    <source>
        <dbReference type="ARBA" id="ARBA00006924"/>
    </source>
</evidence>
<dbReference type="InterPro" id="IPR003000">
    <property type="entry name" value="Sirtuin"/>
</dbReference>
<dbReference type="PANTHER" id="PTHR11085:SF10">
    <property type="entry name" value="NAD-DEPENDENT PROTEIN DEACYLASE SIRTUIN-5, MITOCHONDRIAL-RELATED"/>
    <property type="match status" value="1"/>
</dbReference>